<organism evidence="10">
    <name type="scientific">Candida tenuis (strain ATCC 10573 / BCRC 21748 / CBS 615 / JCM 9827 / NBRC 10315 / NRRL Y-1498 / VKM Y-70)</name>
    <name type="common">Yeast</name>
    <name type="synonym">Yamadazyma tenuis</name>
    <dbReference type="NCBI Taxonomy" id="590646"/>
    <lineage>
        <taxon>Eukaryota</taxon>
        <taxon>Fungi</taxon>
        <taxon>Dikarya</taxon>
        <taxon>Ascomycota</taxon>
        <taxon>Saccharomycotina</taxon>
        <taxon>Pichiomycetes</taxon>
        <taxon>Debaryomycetaceae</taxon>
        <taxon>Yamadazyma</taxon>
    </lineage>
</organism>
<sequence length="459" mass="51827">MSSTIFYKFFHQKSQSTIHFDGTGINVFDLKHEIIKQNQLGEGNDFDLKLFHSEQPDIEYDQDQDVIPRSSFVYARRAPANPRAGKFGNASRYVSGRPRINRKAINASNSQAAANSNATIQQPIDDNISEEDRIKLMFENQSSAWAQTQDELAQHKVIYSKPTAAAAANPEDAPPPGYVCYRCGGRDHWIKNCPTNTDPNYEGKKLRKTTGIPRSYLKTVSKDAIDDTSQFTTDDNGEMVDNQGNRYMITDTGEYVIAMADTKTWLSYQEKQQNAVMKAKKEFDDKIIEHIEKDGKTEFLDPLALSGKKILTPPIVMTPCCRDKAKLQKMTNFNYNKNDLEQLLIDNDFHCPNCDTEDVFIDVLKPNEELEQELKAYIEAKTAELGIEDPSAAMDNALKRSNETEGDEDAQKRQNLGFQPGQMMPPFSMPFMPGMPPFPMMMPQMMMPPPPATSSSPKK</sequence>
<evidence type="ECO:0000256" key="6">
    <source>
        <dbReference type="PROSITE-ProRule" id="PRU00047"/>
    </source>
</evidence>
<dbReference type="GO" id="GO:0061630">
    <property type="term" value="F:ubiquitin protein ligase activity"/>
    <property type="evidence" value="ECO:0007669"/>
    <property type="project" value="InterPro"/>
</dbReference>
<dbReference type="HOGENOM" id="CLU_019105_0_0_1"/>
<evidence type="ECO:0000313" key="9">
    <source>
        <dbReference type="EMBL" id="EGV60167.1"/>
    </source>
</evidence>
<dbReference type="SMART" id="SM01180">
    <property type="entry name" value="DWNN"/>
    <property type="match status" value="1"/>
</dbReference>
<name>G3BCI1_CANTC</name>
<evidence type="ECO:0000256" key="5">
    <source>
        <dbReference type="ARBA" id="ARBA00023242"/>
    </source>
</evidence>
<dbReference type="STRING" id="590646.G3BCI1"/>
<dbReference type="AlphaFoldDB" id="G3BCI1"/>
<keyword evidence="3 6" id="KW-0863">Zinc-finger</keyword>
<dbReference type="EMBL" id="GL996528">
    <property type="protein sequence ID" value="EGV60167.1"/>
    <property type="molecule type" value="Genomic_DNA"/>
</dbReference>
<dbReference type="GO" id="GO:0006511">
    <property type="term" value="P:ubiquitin-dependent protein catabolic process"/>
    <property type="evidence" value="ECO:0007669"/>
    <property type="project" value="TreeGrafter"/>
</dbReference>
<keyword evidence="5" id="KW-0539">Nucleus</keyword>
<dbReference type="SUPFAM" id="SSF57756">
    <property type="entry name" value="Retrovirus zinc finger-like domains"/>
    <property type="match status" value="1"/>
</dbReference>
<comment type="subcellular location">
    <subcellularLocation>
        <location evidence="1">Nucleus</location>
    </subcellularLocation>
</comment>
<dbReference type="KEGG" id="cten:18249586"/>
<evidence type="ECO:0000313" key="10">
    <source>
        <dbReference type="Proteomes" id="UP000000707"/>
    </source>
</evidence>
<dbReference type="PROSITE" id="PS50158">
    <property type="entry name" value="ZF_CCHC"/>
    <property type="match status" value="1"/>
</dbReference>
<evidence type="ECO:0000256" key="4">
    <source>
        <dbReference type="ARBA" id="ARBA00022833"/>
    </source>
</evidence>
<dbReference type="InterPro" id="IPR036875">
    <property type="entry name" value="Znf_CCHC_sf"/>
</dbReference>
<keyword evidence="10" id="KW-1185">Reference proteome</keyword>
<dbReference type="PROSITE" id="PS51282">
    <property type="entry name" value="DWNN"/>
    <property type="match status" value="1"/>
</dbReference>
<dbReference type="Gene3D" id="4.10.60.10">
    <property type="entry name" value="Zinc finger, CCHC-type"/>
    <property type="match status" value="1"/>
</dbReference>
<dbReference type="InterPro" id="IPR001878">
    <property type="entry name" value="Znf_CCHC"/>
</dbReference>
<dbReference type="PANTHER" id="PTHR15439">
    <property type="entry name" value="RETINOBLASTOMA-BINDING PROTEIN 6"/>
    <property type="match status" value="1"/>
</dbReference>
<dbReference type="SMART" id="SM00343">
    <property type="entry name" value="ZnF_C2HC"/>
    <property type="match status" value="1"/>
</dbReference>
<keyword evidence="4" id="KW-0862">Zinc</keyword>
<evidence type="ECO:0008006" key="11">
    <source>
        <dbReference type="Google" id="ProtNLM"/>
    </source>
</evidence>
<feature type="domain" description="CCHC-type" evidence="7">
    <location>
        <begin position="180"/>
        <end position="194"/>
    </location>
</feature>
<dbReference type="GO" id="GO:0005634">
    <property type="term" value="C:nucleus"/>
    <property type="evidence" value="ECO:0007669"/>
    <property type="project" value="UniProtKB-SubCell"/>
</dbReference>
<protein>
    <recommendedName>
        <fullName evidence="11">DWNN-domain-containing protein</fullName>
    </recommendedName>
</protein>
<dbReference type="FunFam" id="4.10.60.10:FF:000005">
    <property type="entry name" value="E3 ubiquitin-protein ligase RBBP6"/>
    <property type="match status" value="1"/>
</dbReference>
<dbReference type="GO" id="GO:0003676">
    <property type="term" value="F:nucleic acid binding"/>
    <property type="evidence" value="ECO:0007669"/>
    <property type="project" value="InterPro"/>
</dbReference>
<evidence type="ECO:0000259" key="8">
    <source>
        <dbReference type="PROSITE" id="PS51282"/>
    </source>
</evidence>
<evidence type="ECO:0000256" key="1">
    <source>
        <dbReference type="ARBA" id="ARBA00004123"/>
    </source>
</evidence>
<evidence type="ECO:0000256" key="2">
    <source>
        <dbReference type="ARBA" id="ARBA00022723"/>
    </source>
</evidence>
<dbReference type="GeneID" id="18249586"/>
<dbReference type="Gene3D" id="3.10.20.90">
    <property type="entry name" value="Phosphatidylinositol 3-kinase Catalytic Subunit, Chain A, domain 1"/>
    <property type="match status" value="1"/>
</dbReference>
<gene>
    <name evidence="9" type="ORF">CANTEDRAFT_132020</name>
</gene>
<feature type="domain" description="DWNN" evidence="8">
    <location>
        <begin position="5"/>
        <end position="79"/>
    </location>
</feature>
<dbReference type="GO" id="GO:0006397">
    <property type="term" value="P:mRNA processing"/>
    <property type="evidence" value="ECO:0007669"/>
    <property type="project" value="InterPro"/>
</dbReference>
<dbReference type="InterPro" id="IPR033489">
    <property type="entry name" value="RBBP6"/>
</dbReference>
<dbReference type="Pfam" id="PF00098">
    <property type="entry name" value="zf-CCHC"/>
    <property type="match status" value="1"/>
</dbReference>
<dbReference type="OrthoDB" id="106784at2759"/>
<proteinExistence type="predicted"/>
<dbReference type="Pfam" id="PF08783">
    <property type="entry name" value="DWNN"/>
    <property type="match status" value="1"/>
</dbReference>
<accession>G3BCI1</accession>
<dbReference type="GO" id="GO:0008270">
    <property type="term" value="F:zinc ion binding"/>
    <property type="evidence" value="ECO:0007669"/>
    <property type="project" value="UniProtKB-KW"/>
</dbReference>
<evidence type="ECO:0000256" key="3">
    <source>
        <dbReference type="ARBA" id="ARBA00022771"/>
    </source>
</evidence>
<keyword evidence="2" id="KW-0479">Metal-binding</keyword>
<dbReference type="eggNOG" id="KOG0314">
    <property type="taxonomic scope" value="Eukaryota"/>
</dbReference>
<dbReference type="Proteomes" id="UP000000707">
    <property type="component" value="Unassembled WGS sequence"/>
</dbReference>
<reference evidence="9 10" key="1">
    <citation type="journal article" date="2011" name="Proc. Natl. Acad. Sci. U.S.A.">
        <title>Comparative genomics of xylose-fermenting fungi for enhanced biofuel production.</title>
        <authorList>
            <person name="Wohlbach D.J."/>
            <person name="Kuo A."/>
            <person name="Sato T.K."/>
            <person name="Potts K.M."/>
            <person name="Salamov A.A."/>
            <person name="LaButti K.M."/>
            <person name="Sun H."/>
            <person name="Clum A."/>
            <person name="Pangilinan J.L."/>
            <person name="Lindquist E.A."/>
            <person name="Lucas S."/>
            <person name="Lapidus A."/>
            <person name="Jin M."/>
            <person name="Gunawan C."/>
            <person name="Balan V."/>
            <person name="Dale B.E."/>
            <person name="Jeffries T.W."/>
            <person name="Zinkel R."/>
            <person name="Barry K.W."/>
            <person name="Grigoriev I.V."/>
            <person name="Gasch A.P."/>
        </authorList>
    </citation>
    <scope>NUCLEOTIDE SEQUENCE [LARGE SCALE GENOMIC DNA]</scope>
    <source>
        <strain evidence="10">ATCC 10573 / BCRC 21748 / CBS 615 / JCM 9827 / NBRC 10315 / NRRL Y-1498 / VKM Y-70</strain>
    </source>
</reference>
<dbReference type="GO" id="GO:0016567">
    <property type="term" value="P:protein ubiquitination"/>
    <property type="evidence" value="ECO:0007669"/>
    <property type="project" value="InterPro"/>
</dbReference>
<evidence type="ECO:0000259" key="7">
    <source>
        <dbReference type="PROSITE" id="PS50158"/>
    </source>
</evidence>
<dbReference type="PANTHER" id="PTHR15439:SF0">
    <property type="entry name" value="CELL DIVISION CYCLE AND APOPTOSIS REGULATOR PROTEIN 1-RELATED"/>
    <property type="match status" value="1"/>
</dbReference>
<dbReference type="InterPro" id="IPR014891">
    <property type="entry name" value="DWNN_domain"/>
</dbReference>